<feature type="region of interest" description="Disordered" evidence="1">
    <location>
        <begin position="72"/>
        <end position="93"/>
    </location>
</feature>
<feature type="transmembrane region" description="Helical" evidence="2">
    <location>
        <begin position="95"/>
        <end position="115"/>
    </location>
</feature>
<reference evidence="4" key="1">
    <citation type="submission" date="2022-11" db="UniProtKB">
        <authorList>
            <consortium name="WormBaseParasite"/>
        </authorList>
    </citation>
    <scope>IDENTIFICATION</scope>
</reference>
<evidence type="ECO:0000313" key="3">
    <source>
        <dbReference type="Proteomes" id="UP000887574"/>
    </source>
</evidence>
<keyword evidence="2" id="KW-1133">Transmembrane helix</keyword>
<proteinExistence type="predicted"/>
<dbReference type="WBParaSite" id="jg23142">
    <property type="protein sequence ID" value="jg23142"/>
    <property type="gene ID" value="jg23142"/>
</dbReference>
<evidence type="ECO:0000256" key="1">
    <source>
        <dbReference type="SAM" id="MobiDB-lite"/>
    </source>
</evidence>
<sequence>MMEFNDTVYADYWGLGEENGWEPNGVNGEQEQCMMLNDNTEPISHGRKLNDIFCNNELEFVCKRKIAIVPTLQPTTQPTPSTSISPDPSPSSSSVPVLSLGVVFALALMMLVNFFR</sequence>
<evidence type="ECO:0000256" key="2">
    <source>
        <dbReference type="SAM" id="Phobius"/>
    </source>
</evidence>
<dbReference type="InterPro" id="IPR016186">
    <property type="entry name" value="C-type_lectin-like/link_sf"/>
</dbReference>
<evidence type="ECO:0000313" key="4">
    <source>
        <dbReference type="WBParaSite" id="jg23142"/>
    </source>
</evidence>
<dbReference type="SUPFAM" id="SSF56436">
    <property type="entry name" value="C-type lectin-like"/>
    <property type="match status" value="1"/>
</dbReference>
<organism evidence="3 4">
    <name type="scientific">Ditylenchus dipsaci</name>
    <dbReference type="NCBI Taxonomy" id="166011"/>
    <lineage>
        <taxon>Eukaryota</taxon>
        <taxon>Metazoa</taxon>
        <taxon>Ecdysozoa</taxon>
        <taxon>Nematoda</taxon>
        <taxon>Chromadorea</taxon>
        <taxon>Rhabditida</taxon>
        <taxon>Tylenchina</taxon>
        <taxon>Tylenchomorpha</taxon>
        <taxon>Sphaerularioidea</taxon>
        <taxon>Anguinidae</taxon>
        <taxon>Anguininae</taxon>
        <taxon>Ditylenchus</taxon>
    </lineage>
</organism>
<dbReference type="Gene3D" id="3.10.100.10">
    <property type="entry name" value="Mannose-Binding Protein A, subunit A"/>
    <property type="match status" value="1"/>
</dbReference>
<keyword evidence="2" id="KW-0812">Transmembrane</keyword>
<dbReference type="InterPro" id="IPR016187">
    <property type="entry name" value="CTDL_fold"/>
</dbReference>
<keyword evidence="2" id="KW-0472">Membrane</keyword>
<name>A0A915DTY3_9BILA</name>
<dbReference type="Proteomes" id="UP000887574">
    <property type="component" value="Unplaced"/>
</dbReference>
<keyword evidence="3" id="KW-1185">Reference proteome</keyword>
<dbReference type="AlphaFoldDB" id="A0A915DTY3"/>
<accession>A0A915DTY3</accession>
<protein>
    <submittedName>
        <fullName evidence="4">C-type lectin domain-containing protein</fullName>
    </submittedName>
</protein>